<organism evidence="1 2">
    <name type="scientific">Bacillus safensis</name>
    <dbReference type="NCBI Taxonomy" id="561879"/>
    <lineage>
        <taxon>Bacteria</taxon>
        <taxon>Bacillati</taxon>
        <taxon>Bacillota</taxon>
        <taxon>Bacilli</taxon>
        <taxon>Bacillales</taxon>
        <taxon>Bacillaceae</taxon>
        <taxon>Bacillus</taxon>
    </lineage>
</organism>
<dbReference type="Pfam" id="PF13743">
    <property type="entry name" value="Thioredoxin_5"/>
    <property type="match status" value="1"/>
</dbReference>
<name>A0A5S9MAF2_BACIA</name>
<evidence type="ECO:0000313" key="2">
    <source>
        <dbReference type="Proteomes" id="UP000464658"/>
    </source>
</evidence>
<evidence type="ECO:0000313" key="1">
    <source>
        <dbReference type="EMBL" id="BBP88526.1"/>
    </source>
</evidence>
<evidence type="ECO:0008006" key="3">
    <source>
        <dbReference type="Google" id="ProtNLM"/>
    </source>
</evidence>
<dbReference type="AlphaFoldDB" id="A0A5S9MAF2"/>
<dbReference type="Proteomes" id="UP000464658">
    <property type="component" value="Chromosome"/>
</dbReference>
<sequence length="55" mass="6305">MKFLRLIQESLFCHQQDVTSEQVLIENAKSAGLDIEEFQRDIHSQSAVKALQCDI</sequence>
<dbReference type="Gene3D" id="3.40.30.10">
    <property type="entry name" value="Glutaredoxin"/>
    <property type="match status" value="1"/>
</dbReference>
<dbReference type="SUPFAM" id="SSF52833">
    <property type="entry name" value="Thioredoxin-like"/>
    <property type="match status" value="1"/>
</dbReference>
<dbReference type="InterPro" id="IPR036249">
    <property type="entry name" value="Thioredoxin-like_sf"/>
</dbReference>
<gene>
    <name evidence="1" type="ORF">BsIDN1_21440</name>
</gene>
<dbReference type="EMBL" id="AP021906">
    <property type="protein sequence ID" value="BBP88526.1"/>
    <property type="molecule type" value="Genomic_DNA"/>
</dbReference>
<accession>A0A5S9MAF2</accession>
<proteinExistence type="predicted"/>
<reference evidence="1 2" key="1">
    <citation type="submission" date="2019-12" db="EMBL/GenBank/DDBJ databases">
        <title>Full genome sequence of a Bacillus safensis strain isolated from commercially available natto in Indonesia.</title>
        <authorList>
            <person name="Yoshida M."/>
            <person name="Uomi M."/>
            <person name="Waturangi D."/>
            <person name="Ekaputri J.J."/>
            <person name="Setiamarga D.H.E."/>
        </authorList>
    </citation>
    <scope>NUCLEOTIDE SEQUENCE [LARGE SCALE GENOMIC DNA]</scope>
    <source>
        <strain evidence="1 2">IDN1</strain>
    </source>
</reference>
<protein>
    <recommendedName>
        <fullName evidence="3">DSBA-like thioredoxin domain-containing protein</fullName>
    </recommendedName>
</protein>